<dbReference type="GO" id="GO:0016829">
    <property type="term" value="F:lyase activity"/>
    <property type="evidence" value="ECO:0007669"/>
    <property type="project" value="UniProtKB-KW"/>
</dbReference>
<feature type="domain" description="Aconitase/3-isopropylmalate dehydratase large subunit alpha/beta/alpha" evidence="6">
    <location>
        <begin position="98"/>
        <end position="409"/>
    </location>
</feature>
<keyword evidence="5" id="KW-0456">Lyase</keyword>
<evidence type="ECO:0000256" key="1">
    <source>
        <dbReference type="ARBA" id="ARBA00011271"/>
    </source>
</evidence>
<organism evidence="7 8">
    <name type="scientific">Paraburkholderia piptadeniae</name>
    <dbReference type="NCBI Taxonomy" id="1701573"/>
    <lineage>
        <taxon>Bacteria</taxon>
        <taxon>Pseudomonadati</taxon>
        <taxon>Pseudomonadota</taxon>
        <taxon>Betaproteobacteria</taxon>
        <taxon>Burkholderiales</taxon>
        <taxon>Burkholderiaceae</taxon>
        <taxon>Paraburkholderia</taxon>
    </lineage>
</organism>
<keyword evidence="4" id="KW-0411">Iron-sulfur</keyword>
<comment type="caution">
    <text evidence="7">The sequence shown here is derived from an EMBL/GenBank/DDBJ whole genome shotgun (WGS) entry which is preliminary data.</text>
</comment>
<evidence type="ECO:0000256" key="4">
    <source>
        <dbReference type="ARBA" id="ARBA00023014"/>
    </source>
</evidence>
<dbReference type="Proteomes" id="UP000195569">
    <property type="component" value="Unassembled WGS sequence"/>
</dbReference>
<dbReference type="SUPFAM" id="SSF53732">
    <property type="entry name" value="Aconitase iron-sulfur domain"/>
    <property type="match status" value="1"/>
</dbReference>
<evidence type="ECO:0000256" key="2">
    <source>
        <dbReference type="ARBA" id="ARBA00022723"/>
    </source>
</evidence>
<reference evidence="7" key="1">
    <citation type="submission" date="2016-12" db="EMBL/GenBank/DDBJ databases">
        <authorList>
            <person name="Moulin L."/>
        </authorList>
    </citation>
    <scope>NUCLEOTIDE SEQUENCE [LARGE SCALE GENOMIC DNA]</scope>
    <source>
        <strain evidence="7">STM 7183</strain>
    </source>
</reference>
<protein>
    <submittedName>
        <fullName evidence="7">Homoaconitate hydratase family protein</fullName>
    </submittedName>
</protein>
<evidence type="ECO:0000259" key="6">
    <source>
        <dbReference type="Pfam" id="PF00330"/>
    </source>
</evidence>
<evidence type="ECO:0000256" key="3">
    <source>
        <dbReference type="ARBA" id="ARBA00023004"/>
    </source>
</evidence>
<accession>A0A1N7RIH7</accession>
<proteinExistence type="predicted"/>
<gene>
    <name evidence="7" type="ORF">BN2476_10005</name>
</gene>
<keyword evidence="3" id="KW-0408">Iron</keyword>
<evidence type="ECO:0000256" key="5">
    <source>
        <dbReference type="ARBA" id="ARBA00023239"/>
    </source>
</evidence>
<keyword evidence="8" id="KW-1185">Reference proteome</keyword>
<dbReference type="Gene3D" id="3.30.499.10">
    <property type="entry name" value="Aconitase, domain 3"/>
    <property type="match status" value="2"/>
</dbReference>
<dbReference type="GO" id="GO:0043436">
    <property type="term" value="P:oxoacid metabolic process"/>
    <property type="evidence" value="ECO:0007669"/>
    <property type="project" value="UniProtKB-ARBA"/>
</dbReference>
<dbReference type="GO" id="GO:0051536">
    <property type="term" value="F:iron-sulfur cluster binding"/>
    <property type="evidence" value="ECO:0007669"/>
    <property type="project" value="UniProtKB-KW"/>
</dbReference>
<name>A0A1N7RIH7_9BURK</name>
<evidence type="ECO:0000313" key="8">
    <source>
        <dbReference type="Proteomes" id="UP000195569"/>
    </source>
</evidence>
<dbReference type="EMBL" id="CYGY02000001">
    <property type="protein sequence ID" value="SIT34920.1"/>
    <property type="molecule type" value="Genomic_DNA"/>
</dbReference>
<dbReference type="RefSeq" id="WP_087732118.1">
    <property type="nucleotide sequence ID" value="NZ_CYGY02000001.1"/>
</dbReference>
<dbReference type="Pfam" id="PF00330">
    <property type="entry name" value="Aconitase"/>
    <property type="match status" value="1"/>
</dbReference>
<dbReference type="InterPro" id="IPR001030">
    <property type="entry name" value="Acoase/IPM_deHydtase_lsu_aba"/>
</dbReference>
<comment type="subunit">
    <text evidence="1">Heterodimer of LeuC and LeuD.</text>
</comment>
<dbReference type="InterPro" id="IPR015931">
    <property type="entry name" value="Acnase/IPM_dHydase_lsu_aba_1/3"/>
</dbReference>
<dbReference type="InterPro" id="IPR050067">
    <property type="entry name" value="IPM_dehydratase_rel_enz"/>
</dbReference>
<keyword evidence="2" id="KW-0479">Metal-binding</keyword>
<evidence type="ECO:0000313" key="7">
    <source>
        <dbReference type="EMBL" id="SIT34920.1"/>
    </source>
</evidence>
<sequence length="418" mass="44865">MGSTITEKIIARAAGLGSVAPGDEVMVKPDFVLAYDFPGYTNVYFRQLKQDLGIKRIAEPERFGIFIDHMVPVASAEEEAFHIETRQWTAENRVSLFERKGIGHQVAAEVGYAVPGALVVHFDPHVSQLGTFGTLALGIHRNMLEAYSRERIALRVPHTVRIDLKGRLNPGVMARDVFHHIVRQVGSGGCRFKVMELSGPGLDSISIEGLQTITGLAMFTGAISAIVNPDEERLRYALARAKKSVEPVYSDPDAGYSAVHEIDLAAIEPVVVAPPSPANTRDLRDFIGLRVHAGYLGSCASGRLEDLRAAAAVLRGRHVAEGFSLNIVPTSQQIMLEASREGTLSTLVEAGAFVSSPSCDYCYGRIGTIAAGQRAVSTGTLNVPGRMGSADAEIYLCNAGAVAAAAIEGRIADPRQYL</sequence>
<dbReference type="PANTHER" id="PTHR43822:SF21">
    <property type="entry name" value="3-ISOPROPYLMALATE DEHYDRATASE LARGE SUBUNIT 1"/>
    <property type="match status" value="1"/>
</dbReference>
<dbReference type="AlphaFoldDB" id="A0A1N7RIH7"/>
<dbReference type="OrthoDB" id="9802769at2"/>
<dbReference type="GO" id="GO:0046872">
    <property type="term" value="F:metal ion binding"/>
    <property type="evidence" value="ECO:0007669"/>
    <property type="project" value="UniProtKB-KW"/>
</dbReference>
<dbReference type="PANTHER" id="PTHR43822">
    <property type="entry name" value="HOMOACONITASE, MITOCHONDRIAL-RELATED"/>
    <property type="match status" value="1"/>
</dbReference>
<dbReference type="InterPro" id="IPR036008">
    <property type="entry name" value="Aconitase_4Fe-4S_dom"/>
</dbReference>
<dbReference type="PRINTS" id="PR00415">
    <property type="entry name" value="ACONITASE"/>
</dbReference>